<reference evidence="2 3" key="1">
    <citation type="submission" date="2019-11" db="EMBL/GenBank/DDBJ databases">
        <title>Metabolism of dissolved organic matter in forest soils.</title>
        <authorList>
            <person name="Cyle K.T."/>
            <person name="Wilhelm R.C."/>
            <person name="Martinez C.E."/>
        </authorList>
    </citation>
    <scope>NUCLEOTIDE SEQUENCE [LARGE SCALE GENOMIC DNA]</scope>
    <source>
        <strain evidence="2 3">5N</strain>
    </source>
</reference>
<dbReference type="SUPFAM" id="SSF54593">
    <property type="entry name" value="Glyoxalase/Bleomycin resistance protein/Dihydroxybiphenyl dioxygenase"/>
    <property type="match status" value="1"/>
</dbReference>
<feature type="domain" description="VOC" evidence="1">
    <location>
        <begin position="1"/>
        <end position="150"/>
    </location>
</feature>
<sequence length="177" mass="19534">MQRTVEFYQGVLGFPLIKTTELPGGGGQHFFFDMGDGKSSLAFFYFAKKHVAEPGVTVPKQNVGDPSSGFDPDNYTTAIGSMNHLSFRVAPEKLPEYKEKLESLGIWVSPIMYHFGKDGASIGVAPDEQPWLTSIYFRDPDGIQLEFGAWWRPLTDNDINHKPATRADAPAAFCQGG</sequence>
<comment type="caution">
    <text evidence="2">The sequence shown here is derived from an EMBL/GenBank/DDBJ whole genome shotgun (WGS) entry which is preliminary data.</text>
</comment>
<dbReference type="InterPro" id="IPR029068">
    <property type="entry name" value="Glyas_Bleomycin-R_OHBP_Dase"/>
</dbReference>
<dbReference type="InterPro" id="IPR004360">
    <property type="entry name" value="Glyas_Fos-R_dOase_dom"/>
</dbReference>
<dbReference type="InterPro" id="IPR037523">
    <property type="entry name" value="VOC_core"/>
</dbReference>
<dbReference type="Pfam" id="PF00903">
    <property type="entry name" value="Glyoxalase"/>
    <property type="match status" value="1"/>
</dbReference>
<dbReference type="Gene3D" id="3.10.180.10">
    <property type="entry name" value="2,3-Dihydroxybiphenyl 1,2-Dioxygenase, domain 1"/>
    <property type="match status" value="1"/>
</dbReference>
<protein>
    <submittedName>
        <fullName evidence="2">VOC family protein</fullName>
    </submittedName>
</protein>
<proteinExistence type="predicted"/>
<evidence type="ECO:0000313" key="3">
    <source>
        <dbReference type="Proteomes" id="UP000655523"/>
    </source>
</evidence>
<evidence type="ECO:0000259" key="1">
    <source>
        <dbReference type="PROSITE" id="PS51819"/>
    </source>
</evidence>
<evidence type="ECO:0000313" key="2">
    <source>
        <dbReference type="EMBL" id="NPT57164.1"/>
    </source>
</evidence>
<dbReference type="AlphaFoldDB" id="A0A972SJI8"/>
<keyword evidence="3" id="KW-1185">Reference proteome</keyword>
<name>A0A972SJI8_9BURK</name>
<gene>
    <name evidence="2" type="ORF">GNZ13_21935</name>
</gene>
<organism evidence="2 3">
    <name type="scientific">Paraburkholderia elongata</name>
    <dbReference type="NCBI Taxonomy" id="2675747"/>
    <lineage>
        <taxon>Bacteria</taxon>
        <taxon>Pseudomonadati</taxon>
        <taxon>Pseudomonadota</taxon>
        <taxon>Betaproteobacteria</taxon>
        <taxon>Burkholderiales</taxon>
        <taxon>Burkholderiaceae</taxon>
        <taxon>Paraburkholderia</taxon>
    </lineage>
</organism>
<dbReference type="Proteomes" id="UP000655523">
    <property type="component" value="Unassembled WGS sequence"/>
</dbReference>
<dbReference type="EMBL" id="WOEZ01000117">
    <property type="protein sequence ID" value="NPT57164.1"/>
    <property type="molecule type" value="Genomic_DNA"/>
</dbReference>
<accession>A0A972SJI8</accession>
<dbReference type="PROSITE" id="PS51819">
    <property type="entry name" value="VOC"/>
    <property type="match status" value="1"/>
</dbReference>